<keyword evidence="3" id="KW-1185">Reference proteome</keyword>
<feature type="compositionally biased region" description="Low complexity" evidence="1">
    <location>
        <begin position="198"/>
        <end position="210"/>
    </location>
</feature>
<gene>
    <name evidence="2" type="ORF">VTJ83DRAFT_320</name>
</gene>
<evidence type="ECO:0000256" key="1">
    <source>
        <dbReference type="SAM" id="MobiDB-lite"/>
    </source>
</evidence>
<feature type="compositionally biased region" description="Low complexity" evidence="1">
    <location>
        <begin position="226"/>
        <end position="236"/>
    </location>
</feature>
<feature type="compositionally biased region" description="Basic and acidic residues" evidence="1">
    <location>
        <begin position="255"/>
        <end position="266"/>
    </location>
</feature>
<evidence type="ECO:0000313" key="3">
    <source>
        <dbReference type="Proteomes" id="UP001600064"/>
    </source>
</evidence>
<feature type="compositionally biased region" description="Low complexity" evidence="1">
    <location>
        <begin position="267"/>
        <end position="282"/>
    </location>
</feature>
<feature type="compositionally biased region" description="Basic residues" evidence="1">
    <location>
        <begin position="376"/>
        <end position="390"/>
    </location>
</feature>
<proteinExistence type="predicted"/>
<evidence type="ECO:0000313" key="2">
    <source>
        <dbReference type="EMBL" id="KAL2270949.1"/>
    </source>
</evidence>
<feature type="compositionally biased region" description="Basic and acidic residues" evidence="1">
    <location>
        <begin position="422"/>
        <end position="431"/>
    </location>
</feature>
<accession>A0ABR4DLQ3</accession>
<feature type="compositionally biased region" description="Polar residues" evidence="1">
    <location>
        <begin position="1"/>
        <end position="10"/>
    </location>
</feature>
<dbReference type="Proteomes" id="UP001600064">
    <property type="component" value="Unassembled WGS sequence"/>
</dbReference>
<dbReference type="RefSeq" id="XP_070869673.1">
    <property type="nucleotide sequence ID" value="XM_071009552.1"/>
</dbReference>
<reference evidence="2 3" key="1">
    <citation type="journal article" date="2024" name="Commun. Biol.">
        <title>Comparative genomic analysis of thermophilic fungi reveals convergent evolutionary adaptations and gene losses.</title>
        <authorList>
            <person name="Steindorff A.S."/>
            <person name="Aguilar-Pontes M.V."/>
            <person name="Robinson A.J."/>
            <person name="Andreopoulos B."/>
            <person name="LaButti K."/>
            <person name="Kuo A."/>
            <person name="Mondo S."/>
            <person name="Riley R."/>
            <person name="Otillar R."/>
            <person name="Haridas S."/>
            <person name="Lipzen A."/>
            <person name="Grimwood J."/>
            <person name="Schmutz J."/>
            <person name="Clum A."/>
            <person name="Reid I.D."/>
            <person name="Moisan M.C."/>
            <person name="Butler G."/>
            <person name="Nguyen T.T.M."/>
            <person name="Dewar K."/>
            <person name="Conant G."/>
            <person name="Drula E."/>
            <person name="Henrissat B."/>
            <person name="Hansel C."/>
            <person name="Singer S."/>
            <person name="Hutchinson M.I."/>
            <person name="de Vries R.P."/>
            <person name="Natvig D.O."/>
            <person name="Powell A.J."/>
            <person name="Tsang A."/>
            <person name="Grigoriev I.V."/>
        </authorList>
    </citation>
    <scope>NUCLEOTIDE SEQUENCE [LARGE SCALE GENOMIC DNA]</scope>
    <source>
        <strain evidence="2 3">ATCC 22073</strain>
    </source>
</reference>
<name>A0ABR4DLQ3_9PEZI</name>
<feature type="region of interest" description="Disordered" evidence="1">
    <location>
        <begin position="182"/>
        <end position="349"/>
    </location>
</feature>
<dbReference type="EMBL" id="JAZGUE010000001">
    <property type="protein sequence ID" value="KAL2270949.1"/>
    <property type="molecule type" value="Genomic_DNA"/>
</dbReference>
<comment type="caution">
    <text evidence="2">The sequence shown here is derived from an EMBL/GenBank/DDBJ whole genome shotgun (WGS) entry which is preliminary data.</text>
</comment>
<feature type="region of interest" description="Disordered" evidence="1">
    <location>
        <begin position="376"/>
        <end position="527"/>
    </location>
</feature>
<feature type="compositionally biased region" description="Low complexity" evidence="1">
    <location>
        <begin position="308"/>
        <end position="342"/>
    </location>
</feature>
<sequence length="527" mass="57063">MYSDNSTERSSACAAGTARRSSPNPHKRPPLTKASALELYLEQRRRGLRTSVSPEADPKIVASRLEKALSNSQLGVSHIYRLLASSRRAQSPVDLTNSSLVSRLLSKQASPAQLAKLFKRHRNLERALALFFLRRHLWRKSRRPFPNMDWIANLRRIQADESSSDEESGLILTALCAGVPLRRSRSSTPGGETPVTTASAAVAQPKVAAKGQEGKRKRPSPDSEDVAASVAAATKAPAEEEDPRPSKKAKGPEPAAKKELPEERKVPAPAAVKQPVPGPAAKTESAPMAQKKAKKAEKRAEEPGTRRAAAPSPTVAASTASKPSPRGPVMSAAVPAPSSSSSNKSLDKMDYHERVVHSMLTDPLGFDDFVYDSRKPKPAHVARSFARFRNRQTQPPPPLEMRGAIGPAGDDDDDNTKSGKGRGKDAKDMPRKTKAQSLAKEAQLRAHKRKLEDKVESLKGKEKALIHGGKQSPMRDSNPAANGGRHGDKKGLTNARGQMHGREGGQKHRQGGYDPQGMLAKKFKRRG</sequence>
<dbReference type="GeneID" id="98124196"/>
<protein>
    <submittedName>
        <fullName evidence="2">Uncharacterized protein</fullName>
    </submittedName>
</protein>
<feature type="region of interest" description="Disordered" evidence="1">
    <location>
        <begin position="1"/>
        <end position="32"/>
    </location>
</feature>
<feature type="compositionally biased region" description="Polar residues" evidence="1">
    <location>
        <begin position="186"/>
        <end position="197"/>
    </location>
</feature>
<organism evidence="2 3">
    <name type="scientific">Remersonia thermophila</name>
    <dbReference type="NCBI Taxonomy" id="72144"/>
    <lineage>
        <taxon>Eukaryota</taxon>
        <taxon>Fungi</taxon>
        <taxon>Dikarya</taxon>
        <taxon>Ascomycota</taxon>
        <taxon>Pezizomycotina</taxon>
        <taxon>Sordariomycetes</taxon>
        <taxon>Sordariomycetidae</taxon>
        <taxon>Sordariales</taxon>
        <taxon>Sordariales incertae sedis</taxon>
        <taxon>Remersonia</taxon>
    </lineage>
</organism>
<feature type="compositionally biased region" description="Basic and acidic residues" evidence="1">
    <location>
        <begin position="450"/>
        <end position="465"/>
    </location>
</feature>